<dbReference type="EMBL" id="SJTG01000001">
    <property type="protein sequence ID" value="TCI11906.1"/>
    <property type="molecule type" value="Genomic_DNA"/>
</dbReference>
<dbReference type="AlphaFoldDB" id="A0A4R0YYN9"/>
<evidence type="ECO:0000313" key="2">
    <source>
        <dbReference type="Proteomes" id="UP000291822"/>
    </source>
</evidence>
<sequence length="211" mass="23596">MNDSALQQYLRRLFADHDVELEPDEDGWLMTDGDFPAVRASWHPGSAGQPGRLDIDVVLDEDRHIEESFAGYGEGDAAARQALGAFEEQALHPLLAACWYVTDDRQMQIDSWDIGIRTWDVFHGRTGSRGQFDVPDDARRALADAIRRQSLTPQLHWVRVFYVRADDGSVNAEATLDNAPWAEGTAALTSVAWPAQTGAARWLTLLDVRDY</sequence>
<keyword evidence="2" id="KW-1185">Reference proteome</keyword>
<organism evidence="1 2">
    <name type="scientific">Dyella soli</name>
    <dbReference type="NCBI Taxonomy" id="522319"/>
    <lineage>
        <taxon>Bacteria</taxon>
        <taxon>Pseudomonadati</taxon>
        <taxon>Pseudomonadota</taxon>
        <taxon>Gammaproteobacteria</taxon>
        <taxon>Lysobacterales</taxon>
        <taxon>Rhodanobacteraceae</taxon>
        <taxon>Dyella</taxon>
    </lineage>
</organism>
<dbReference type="Proteomes" id="UP000291822">
    <property type="component" value="Unassembled WGS sequence"/>
</dbReference>
<reference evidence="1 2" key="1">
    <citation type="submission" date="2019-02" db="EMBL/GenBank/DDBJ databases">
        <title>Dyella amyloliquefaciens sp. nov., isolated from forest soil.</title>
        <authorList>
            <person name="Gao Z.-H."/>
            <person name="Qiu L.-H."/>
        </authorList>
    </citation>
    <scope>NUCLEOTIDE SEQUENCE [LARGE SCALE GENOMIC DNA]</scope>
    <source>
        <strain evidence="1 2">KACC 12747</strain>
    </source>
</reference>
<dbReference type="RefSeq" id="WP_131151315.1">
    <property type="nucleotide sequence ID" value="NZ_SJTG01000001.1"/>
</dbReference>
<comment type="caution">
    <text evidence="1">The sequence shown here is derived from an EMBL/GenBank/DDBJ whole genome shotgun (WGS) entry which is preliminary data.</text>
</comment>
<dbReference type="Pfam" id="PF19875">
    <property type="entry name" value="DUF6348"/>
    <property type="match status" value="1"/>
</dbReference>
<evidence type="ECO:0000313" key="1">
    <source>
        <dbReference type="EMBL" id="TCI11906.1"/>
    </source>
</evidence>
<name>A0A4R0YYN9_9GAMM</name>
<gene>
    <name evidence="1" type="ORF">EZM97_00595</name>
</gene>
<accession>A0A4R0YYN9</accession>
<protein>
    <submittedName>
        <fullName evidence="1">Uncharacterized protein</fullName>
    </submittedName>
</protein>
<proteinExistence type="predicted"/>
<dbReference type="InterPro" id="IPR045929">
    <property type="entry name" value="DUF6348"/>
</dbReference>